<dbReference type="EMBL" id="JACYFG010000051">
    <property type="protein sequence ID" value="MBD5781907.1"/>
    <property type="molecule type" value="Genomic_DNA"/>
</dbReference>
<dbReference type="Gene3D" id="2.40.160.60">
    <property type="entry name" value="Outer membrane protein transport protein (OMPP1/FadL/TodX)"/>
    <property type="match status" value="1"/>
</dbReference>
<comment type="caution">
    <text evidence="8">The sequence shown here is derived from an EMBL/GenBank/DDBJ whole genome shotgun (WGS) entry which is preliminary data.</text>
</comment>
<comment type="similarity">
    <text evidence="2">Belongs to the OmpP1/FadL family.</text>
</comment>
<evidence type="ECO:0000256" key="2">
    <source>
        <dbReference type="ARBA" id="ARBA00008163"/>
    </source>
</evidence>
<evidence type="ECO:0000256" key="7">
    <source>
        <dbReference type="ARBA" id="ARBA00023237"/>
    </source>
</evidence>
<keyword evidence="3" id="KW-1134">Transmembrane beta strand</keyword>
<dbReference type="AlphaFoldDB" id="A0A927FB90"/>
<dbReference type="InterPro" id="IPR005017">
    <property type="entry name" value="OMPP1/FadL/TodX"/>
</dbReference>
<dbReference type="PANTHER" id="PTHR35093">
    <property type="entry name" value="OUTER MEMBRANE PROTEIN NMB0088-RELATED"/>
    <property type="match status" value="1"/>
</dbReference>
<dbReference type="RefSeq" id="WP_191618984.1">
    <property type="nucleotide sequence ID" value="NZ_JACYFG010000051.1"/>
</dbReference>
<dbReference type="Proteomes" id="UP000622317">
    <property type="component" value="Unassembled WGS sequence"/>
</dbReference>
<dbReference type="PANTHER" id="PTHR35093:SF8">
    <property type="entry name" value="OUTER MEMBRANE PROTEIN NMB0088-RELATED"/>
    <property type="match status" value="1"/>
</dbReference>
<dbReference type="Pfam" id="PF03349">
    <property type="entry name" value="Toluene_X"/>
    <property type="match status" value="1"/>
</dbReference>
<keyword evidence="5" id="KW-0732">Signal</keyword>
<comment type="subcellular location">
    <subcellularLocation>
        <location evidence="1">Cell outer membrane</location>
        <topology evidence="1">Multi-pass membrane protein</topology>
    </subcellularLocation>
</comment>
<keyword evidence="6" id="KW-0472">Membrane</keyword>
<evidence type="ECO:0000313" key="8">
    <source>
        <dbReference type="EMBL" id="MBD5781907.1"/>
    </source>
</evidence>
<evidence type="ECO:0000313" key="9">
    <source>
        <dbReference type="Proteomes" id="UP000622317"/>
    </source>
</evidence>
<keyword evidence="7" id="KW-0998">Cell outer membrane</keyword>
<protein>
    <submittedName>
        <fullName evidence="8">Outer membrane protein transport protein</fullName>
    </submittedName>
</protein>
<name>A0A927FB90_9BACT</name>
<organism evidence="8 9">
    <name type="scientific">Pelagicoccus enzymogenes</name>
    <dbReference type="NCBI Taxonomy" id="2773457"/>
    <lineage>
        <taxon>Bacteria</taxon>
        <taxon>Pseudomonadati</taxon>
        <taxon>Verrucomicrobiota</taxon>
        <taxon>Opitutia</taxon>
        <taxon>Puniceicoccales</taxon>
        <taxon>Pelagicoccaceae</taxon>
        <taxon>Pelagicoccus</taxon>
    </lineage>
</organism>
<evidence type="ECO:0000256" key="4">
    <source>
        <dbReference type="ARBA" id="ARBA00022692"/>
    </source>
</evidence>
<reference evidence="8" key="1">
    <citation type="submission" date="2020-09" db="EMBL/GenBank/DDBJ databases">
        <title>Pelagicoccus enzymogenes sp. nov. with an EPS production, isolated from marine sediment.</title>
        <authorList>
            <person name="Feng X."/>
        </authorList>
    </citation>
    <scope>NUCLEOTIDE SEQUENCE</scope>
    <source>
        <strain evidence="8">NFK12</strain>
    </source>
</reference>
<evidence type="ECO:0000256" key="3">
    <source>
        <dbReference type="ARBA" id="ARBA00022452"/>
    </source>
</evidence>
<proteinExistence type="inferred from homology"/>
<dbReference type="GO" id="GO:0009279">
    <property type="term" value="C:cell outer membrane"/>
    <property type="evidence" value="ECO:0007669"/>
    <property type="project" value="UniProtKB-SubCell"/>
</dbReference>
<evidence type="ECO:0000256" key="1">
    <source>
        <dbReference type="ARBA" id="ARBA00004571"/>
    </source>
</evidence>
<evidence type="ECO:0000256" key="6">
    <source>
        <dbReference type="ARBA" id="ARBA00023136"/>
    </source>
</evidence>
<accession>A0A927FB90</accession>
<dbReference type="SUPFAM" id="SSF56935">
    <property type="entry name" value="Porins"/>
    <property type="match status" value="1"/>
</dbReference>
<keyword evidence="9" id="KW-1185">Reference proteome</keyword>
<evidence type="ECO:0000256" key="5">
    <source>
        <dbReference type="ARBA" id="ARBA00022729"/>
    </source>
</evidence>
<gene>
    <name evidence="8" type="ORF">IEN85_20570</name>
</gene>
<sequence length="459" mass="49462">MKTSPYLILLTLGLFASAGTLFGTNGMNMEGYGSRATALGGAGTAIDTGTAAPVNNPATLLLQKRDARMDFALGRLGPDVSAEVPGFGSVDSAADAFYMPAFGYTRRSGKQVYGVALFGQGGMGTEYSGNSFMGLGRGLGNMTEVSVGRLMLPYAYQLNEHWGVGGSVDYVWGGMDLCMAMSGQQLMDLANPMSQVSGKASGSLLQALDGAVPEFAYFDFANGNPYFGEAKGEGYAANLGVLYEVNPELRFGAVYHSATKLSDLMSSDARVTVGATSPMGYMEMGLVGDVAVNDFQWPATYALGMMYRPASSWRVVADVKQVEWSEVMDSFRMRFVASDAASNGSMGGMDLRAELYQDWHDQTVFSIGLEYAPKEYGAYRIGFNHASSPIPTRYLNPLFPATVEDHFTFGAEHKAGRKGTVSWSAALGLENTVRNEAFGVESRHKQLNFQIMYSRFWGE</sequence>
<dbReference type="GO" id="GO:0015483">
    <property type="term" value="F:long-chain fatty acid transporting porin activity"/>
    <property type="evidence" value="ECO:0007669"/>
    <property type="project" value="TreeGrafter"/>
</dbReference>
<keyword evidence="4" id="KW-0812">Transmembrane</keyword>